<dbReference type="CDD" id="cd00371">
    <property type="entry name" value="HMA"/>
    <property type="match status" value="1"/>
</dbReference>
<dbReference type="PANTHER" id="PTHR45868:SF76">
    <property type="entry name" value="HEAVY METAL-ASSOCIATED DOMAIN, HMA, HEAVY METAL-ASSOCIATED DOMAIN SUPERFAMILY"/>
    <property type="match status" value="1"/>
</dbReference>
<comment type="caution">
    <text evidence="8">The sequence shown here is derived from an EMBL/GenBank/DDBJ whole genome shotgun (WGS) entry which is preliminary data.</text>
</comment>
<name>A0AAD8NXS7_TARER</name>
<evidence type="ECO:0000313" key="8">
    <source>
        <dbReference type="EMBL" id="KAK1425718.1"/>
    </source>
</evidence>
<keyword evidence="6" id="KW-0812">Transmembrane</keyword>
<evidence type="ECO:0000313" key="9">
    <source>
        <dbReference type="Proteomes" id="UP001229421"/>
    </source>
</evidence>
<evidence type="ECO:0000256" key="4">
    <source>
        <dbReference type="ARBA" id="ARBA00023289"/>
    </source>
</evidence>
<dbReference type="GO" id="GO:0046872">
    <property type="term" value="F:metal ion binding"/>
    <property type="evidence" value="ECO:0007669"/>
    <property type="project" value="UniProtKB-KW"/>
</dbReference>
<evidence type="ECO:0000256" key="6">
    <source>
        <dbReference type="SAM" id="Phobius"/>
    </source>
</evidence>
<proteinExistence type="inferred from homology"/>
<dbReference type="InterPro" id="IPR006121">
    <property type="entry name" value="HMA_dom"/>
</dbReference>
<dbReference type="Gene3D" id="3.30.70.100">
    <property type="match status" value="1"/>
</dbReference>
<dbReference type="PANTHER" id="PTHR45868">
    <property type="entry name" value="HEAVY METAL-ASSOCIATED ISOPRENYLATED PLANT PROTEIN 33-RELATED"/>
    <property type="match status" value="1"/>
</dbReference>
<dbReference type="EMBL" id="JAUHHV010000005">
    <property type="protein sequence ID" value="KAK1425718.1"/>
    <property type="molecule type" value="Genomic_DNA"/>
</dbReference>
<dbReference type="Proteomes" id="UP001229421">
    <property type="component" value="Unassembled WGS sequence"/>
</dbReference>
<protein>
    <recommendedName>
        <fullName evidence="7">HMA domain-containing protein</fullName>
    </recommendedName>
</protein>
<dbReference type="AlphaFoldDB" id="A0AAD8NXS7"/>
<organism evidence="8 9">
    <name type="scientific">Tagetes erecta</name>
    <name type="common">African marigold</name>
    <dbReference type="NCBI Taxonomy" id="13708"/>
    <lineage>
        <taxon>Eukaryota</taxon>
        <taxon>Viridiplantae</taxon>
        <taxon>Streptophyta</taxon>
        <taxon>Embryophyta</taxon>
        <taxon>Tracheophyta</taxon>
        <taxon>Spermatophyta</taxon>
        <taxon>Magnoliopsida</taxon>
        <taxon>eudicotyledons</taxon>
        <taxon>Gunneridae</taxon>
        <taxon>Pentapetalae</taxon>
        <taxon>asterids</taxon>
        <taxon>campanulids</taxon>
        <taxon>Asterales</taxon>
        <taxon>Asteraceae</taxon>
        <taxon>Asteroideae</taxon>
        <taxon>Heliantheae alliance</taxon>
        <taxon>Tageteae</taxon>
        <taxon>Tagetes</taxon>
    </lineage>
</organism>
<evidence type="ECO:0000259" key="7">
    <source>
        <dbReference type="PROSITE" id="PS50846"/>
    </source>
</evidence>
<keyword evidence="4" id="KW-0449">Lipoprotein</keyword>
<dbReference type="GO" id="GO:0016020">
    <property type="term" value="C:membrane"/>
    <property type="evidence" value="ECO:0007669"/>
    <property type="project" value="UniProtKB-SubCell"/>
</dbReference>
<keyword evidence="9" id="KW-1185">Reference proteome</keyword>
<comment type="similarity">
    <text evidence="5">Belongs to the HIPP family.</text>
</comment>
<evidence type="ECO:0000256" key="5">
    <source>
        <dbReference type="ARBA" id="ARBA00024045"/>
    </source>
</evidence>
<dbReference type="InterPro" id="IPR036163">
    <property type="entry name" value="HMA_dom_sf"/>
</dbReference>
<feature type="transmembrane region" description="Helical" evidence="6">
    <location>
        <begin position="21"/>
        <end position="40"/>
    </location>
</feature>
<gene>
    <name evidence="8" type="ORF">QVD17_21073</name>
</gene>
<dbReference type="PROSITE" id="PS50846">
    <property type="entry name" value="HMA_2"/>
    <property type="match status" value="1"/>
</dbReference>
<keyword evidence="2" id="KW-0488">Methylation</keyword>
<feature type="transmembrane region" description="Helical" evidence="6">
    <location>
        <begin position="108"/>
        <end position="131"/>
    </location>
</feature>
<evidence type="ECO:0000256" key="3">
    <source>
        <dbReference type="ARBA" id="ARBA00022723"/>
    </source>
</evidence>
<evidence type="ECO:0000256" key="2">
    <source>
        <dbReference type="ARBA" id="ARBA00022481"/>
    </source>
</evidence>
<keyword evidence="6" id="KW-1133">Transmembrane helix</keyword>
<evidence type="ECO:0000256" key="1">
    <source>
        <dbReference type="ARBA" id="ARBA00004170"/>
    </source>
</evidence>
<dbReference type="GO" id="GO:0009626">
    <property type="term" value="P:plant-type hypersensitive response"/>
    <property type="evidence" value="ECO:0007669"/>
    <property type="project" value="UniProtKB-KW"/>
</dbReference>
<dbReference type="Pfam" id="PF00403">
    <property type="entry name" value="HMA"/>
    <property type="match status" value="1"/>
</dbReference>
<keyword evidence="4" id="KW-0636">Prenylation</keyword>
<sequence>MQPASANSLPTLSSQFLTCEFNQSATILHICILLFAILQIQNTTQQMAKDEDFKLLKIQTCTLRVNLHCDGCKHKVKKILQRIEGVYQVSIDAEQQKVTVSGSVGSEILLNISGPSNFLVVFFLSSFLRLFRHKYVSN</sequence>
<accession>A0AAD8NXS7</accession>
<comment type="subcellular location">
    <subcellularLocation>
        <location evidence="1">Membrane</location>
        <topology evidence="1">Peripheral membrane protein</topology>
    </subcellularLocation>
</comment>
<feature type="domain" description="HMA" evidence="7">
    <location>
        <begin position="58"/>
        <end position="121"/>
    </location>
</feature>
<keyword evidence="3" id="KW-0479">Metal-binding</keyword>
<dbReference type="SUPFAM" id="SSF55008">
    <property type="entry name" value="HMA, heavy metal-associated domain"/>
    <property type="match status" value="1"/>
</dbReference>
<keyword evidence="6" id="KW-0472">Membrane</keyword>
<reference evidence="8" key="1">
    <citation type="journal article" date="2023" name="bioRxiv">
        <title>Improved chromosome-level genome assembly for marigold (Tagetes erecta).</title>
        <authorList>
            <person name="Jiang F."/>
            <person name="Yuan L."/>
            <person name="Wang S."/>
            <person name="Wang H."/>
            <person name="Xu D."/>
            <person name="Wang A."/>
            <person name="Fan W."/>
        </authorList>
    </citation>
    <scope>NUCLEOTIDE SEQUENCE</scope>
    <source>
        <strain evidence="8">WSJ</strain>
        <tissue evidence="8">Leaf</tissue>
    </source>
</reference>